<feature type="transmembrane region" description="Helical" evidence="2">
    <location>
        <begin position="53"/>
        <end position="73"/>
    </location>
</feature>
<evidence type="ECO:0008006" key="5">
    <source>
        <dbReference type="Google" id="ProtNLM"/>
    </source>
</evidence>
<keyword evidence="2" id="KW-1133">Transmembrane helix</keyword>
<keyword evidence="2" id="KW-0812">Transmembrane</keyword>
<evidence type="ECO:0000313" key="4">
    <source>
        <dbReference type="Proteomes" id="UP001432161"/>
    </source>
</evidence>
<sequence length="194" mass="19337">MLRRPVALVTAVVLFCEAVGIALLNWSLGTLVDRQQMSLAGLEPAKMSASSKIGGLVFGLYFVLCGIAALAVCLRNRPSAGLGRILLISAAVVHAVLGAFAVGLIGWRAFAYMMVVLALIVLTLMTYDRDGARHAATAPPAAPEPAGATEPPVGPVDPAAPAGPAAPAPAGPPEEAAPPAGGGSVSAKGAPTTG</sequence>
<organism evidence="3 4">
    <name type="scientific">Streptomyces griseoaurantiacus</name>
    <dbReference type="NCBI Taxonomy" id="68213"/>
    <lineage>
        <taxon>Bacteria</taxon>
        <taxon>Bacillati</taxon>
        <taxon>Actinomycetota</taxon>
        <taxon>Actinomycetes</taxon>
        <taxon>Kitasatosporales</taxon>
        <taxon>Streptomycetaceae</taxon>
        <taxon>Streptomyces</taxon>
        <taxon>Streptomyces aurantiacus group</taxon>
    </lineage>
</organism>
<feature type="region of interest" description="Disordered" evidence="1">
    <location>
        <begin position="135"/>
        <end position="194"/>
    </location>
</feature>
<evidence type="ECO:0000256" key="2">
    <source>
        <dbReference type="SAM" id="Phobius"/>
    </source>
</evidence>
<reference evidence="3" key="1">
    <citation type="submission" date="2022-10" db="EMBL/GenBank/DDBJ databases">
        <title>The complete genomes of actinobacterial strains from the NBC collection.</title>
        <authorList>
            <person name="Joergensen T.S."/>
            <person name="Alvarez Arevalo M."/>
            <person name="Sterndorff E.B."/>
            <person name="Faurdal D."/>
            <person name="Vuksanovic O."/>
            <person name="Mourched A.-S."/>
            <person name="Charusanti P."/>
            <person name="Shaw S."/>
            <person name="Blin K."/>
            <person name="Weber T."/>
        </authorList>
    </citation>
    <scope>NUCLEOTIDE SEQUENCE</scope>
    <source>
        <strain evidence="3">NBC_00489</strain>
    </source>
</reference>
<protein>
    <recommendedName>
        <fullName evidence="5">Integral membrane protein</fullName>
    </recommendedName>
</protein>
<proteinExistence type="predicted"/>
<feature type="transmembrane region" description="Helical" evidence="2">
    <location>
        <begin position="109"/>
        <end position="127"/>
    </location>
</feature>
<keyword evidence="4" id="KW-1185">Reference proteome</keyword>
<feature type="compositionally biased region" description="Low complexity" evidence="1">
    <location>
        <begin position="135"/>
        <end position="163"/>
    </location>
</feature>
<feature type="compositionally biased region" description="Low complexity" evidence="1">
    <location>
        <begin position="177"/>
        <end position="194"/>
    </location>
</feature>
<feature type="transmembrane region" description="Helical" evidence="2">
    <location>
        <begin position="85"/>
        <end position="103"/>
    </location>
</feature>
<gene>
    <name evidence="3" type="ORF">OHN36_12135</name>
</gene>
<feature type="compositionally biased region" description="Pro residues" evidence="1">
    <location>
        <begin position="164"/>
        <end position="176"/>
    </location>
</feature>
<evidence type="ECO:0000256" key="1">
    <source>
        <dbReference type="SAM" id="MobiDB-lite"/>
    </source>
</evidence>
<accession>A0ABZ1V3C6</accession>
<dbReference type="EMBL" id="CP108330">
    <property type="protein sequence ID" value="WUR37890.1"/>
    <property type="molecule type" value="Genomic_DNA"/>
</dbReference>
<keyword evidence="2" id="KW-0472">Membrane</keyword>
<dbReference type="Proteomes" id="UP001432161">
    <property type="component" value="Chromosome"/>
</dbReference>
<evidence type="ECO:0000313" key="3">
    <source>
        <dbReference type="EMBL" id="WUR37890.1"/>
    </source>
</evidence>
<name>A0ABZ1V3C6_9ACTN</name>